<dbReference type="GO" id="GO:0000324">
    <property type="term" value="C:fungal-type vacuole"/>
    <property type="evidence" value="ECO:0007669"/>
    <property type="project" value="TreeGrafter"/>
</dbReference>
<keyword evidence="2 6" id="KW-0812">Transmembrane</keyword>
<evidence type="ECO:0000256" key="4">
    <source>
        <dbReference type="ARBA" id="ARBA00023136"/>
    </source>
</evidence>
<name>A0A4Y7QN26_9AGAM</name>
<evidence type="ECO:0000256" key="1">
    <source>
        <dbReference type="ARBA" id="ARBA00004141"/>
    </source>
</evidence>
<feature type="compositionally biased region" description="Basic and acidic residues" evidence="5">
    <location>
        <begin position="282"/>
        <end position="291"/>
    </location>
</feature>
<feature type="transmembrane region" description="Helical" evidence="6">
    <location>
        <begin position="211"/>
        <end position="230"/>
    </location>
</feature>
<keyword evidence="3 6" id="KW-1133">Transmembrane helix</keyword>
<evidence type="ECO:0000313" key="8">
    <source>
        <dbReference type="Proteomes" id="UP000294933"/>
    </source>
</evidence>
<protein>
    <submittedName>
        <fullName evidence="7">RTA1-domain-containing protein</fullName>
    </submittedName>
</protein>
<dbReference type="Pfam" id="PF04479">
    <property type="entry name" value="RTA1"/>
    <property type="match status" value="1"/>
</dbReference>
<accession>A0A4Y7QN26</accession>
<evidence type="ECO:0000313" key="7">
    <source>
        <dbReference type="EMBL" id="TDL28651.1"/>
    </source>
</evidence>
<dbReference type="GO" id="GO:0005886">
    <property type="term" value="C:plasma membrane"/>
    <property type="evidence" value="ECO:0007669"/>
    <property type="project" value="TreeGrafter"/>
</dbReference>
<dbReference type="InterPro" id="IPR007568">
    <property type="entry name" value="RTA1"/>
</dbReference>
<keyword evidence="4 6" id="KW-0472">Membrane</keyword>
<evidence type="ECO:0000256" key="3">
    <source>
        <dbReference type="ARBA" id="ARBA00022989"/>
    </source>
</evidence>
<dbReference type="STRING" id="50990.A0A4Y7QN26"/>
<evidence type="ECO:0000256" key="2">
    <source>
        <dbReference type="ARBA" id="ARBA00022692"/>
    </source>
</evidence>
<feature type="transmembrane region" description="Helical" evidence="6">
    <location>
        <begin position="159"/>
        <end position="183"/>
    </location>
</feature>
<dbReference type="Proteomes" id="UP000294933">
    <property type="component" value="Unassembled WGS sequence"/>
</dbReference>
<feature type="compositionally biased region" description="Polar residues" evidence="5">
    <location>
        <begin position="292"/>
        <end position="301"/>
    </location>
</feature>
<dbReference type="PANTHER" id="PTHR31465:SF9">
    <property type="entry name" value="SPHINGOID LONG-CHAIN BASE TRANSPORTER RSB1"/>
    <property type="match status" value="1"/>
</dbReference>
<feature type="transmembrane region" description="Helical" evidence="6">
    <location>
        <begin position="19"/>
        <end position="39"/>
    </location>
</feature>
<feature type="transmembrane region" description="Helical" evidence="6">
    <location>
        <begin position="250"/>
        <end position="268"/>
    </location>
</feature>
<dbReference type="EMBL" id="ML170157">
    <property type="protein sequence ID" value="TDL28651.1"/>
    <property type="molecule type" value="Genomic_DNA"/>
</dbReference>
<dbReference type="VEuPathDB" id="FungiDB:BD410DRAFT_236613"/>
<reference evidence="7 8" key="1">
    <citation type="submission" date="2018-06" db="EMBL/GenBank/DDBJ databases">
        <title>A transcriptomic atlas of mushroom development highlights an independent origin of complex multicellularity.</title>
        <authorList>
            <consortium name="DOE Joint Genome Institute"/>
            <person name="Krizsan K."/>
            <person name="Almasi E."/>
            <person name="Merenyi Z."/>
            <person name="Sahu N."/>
            <person name="Viragh M."/>
            <person name="Koszo T."/>
            <person name="Mondo S."/>
            <person name="Kiss B."/>
            <person name="Balint B."/>
            <person name="Kues U."/>
            <person name="Barry K."/>
            <person name="Hegedus J.C."/>
            <person name="Henrissat B."/>
            <person name="Johnson J."/>
            <person name="Lipzen A."/>
            <person name="Ohm R."/>
            <person name="Nagy I."/>
            <person name="Pangilinan J."/>
            <person name="Yan J."/>
            <person name="Xiong Y."/>
            <person name="Grigoriev I.V."/>
            <person name="Hibbett D.S."/>
            <person name="Nagy L.G."/>
        </authorList>
    </citation>
    <scope>NUCLEOTIDE SEQUENCE [LARGE SCALE GENOMIC DNA]</scope>
    <source>
        <strain evidence="7 8">SZMC22713</strain>
    </source>
</reference>
<organism evidence="7 8">
    <name type="scientific">Rickenella mellea</name>
    <dbReference type="NCBI Taxonomy" id="50990"/>
    <lineage>
        <taxon>Eukaryota</taxon>
        <taxon>Fungi</taxon>
        <taxon>Dikarya</taxon>
        <taxon>Basidiomycota</taxon>
        <taxon>Agaricomycotina</taxon>
        <taxon>Agaricomycetes</taxon>
        <taxon>Hymenochaetales</taxon>
        <taxon>Rickenellaceae</taxon>
        <taxon>Rickenella</taxon>
    </lineage>
</organism>
<gene>
    <name evidence="7" type="ORF">BD410DRAFT_236613</name>
</gene>
<dbReference type="AlphaFoldDB" id="A0A4Y7QN26"/>
<dbReference type="OrthoDB" id="3358017at2759"/>
<dbReference type="PANTHER" id="PTHR31465">
    <property type="entry name" value="PROTEIN RTA1-RELATED"/>
    <property type="match status" value="1"/>
</dbReference>
<proteinExistence type="predicted"/>
<keyword evidence="8" id="KW-1185">Reference proteome</keyword>
<feature type="transmembrane region" description="Helical" evidence="6">
    <location>
        <begin position="80"/>
        <end position="109"/>
    </location>
</feature>
<feature type="transmembrane region" description="Helical" evidence="6">
    <location>
        <begin position="121"/>
        <end position="139"/>
    </location>
</feature>
<evidence type="ECO:0000256" key="5">
    <source>
        <dbReference type="SAM" id="MobiDB-lite"/>
    </source>
</evidence>
<sequence length="301" mass="33027">MPQIQHGHHDVGLYGYIPTQWVCITFIVLFGLSTTLHIGQAVRNRLWFMFPTAVLAGIGEVIGWSGRLWSSHDPGGLNPYLMQICTTIISPTPLVAANFVILGIMIKIYGPQYSRLSPNQYNIIFCSADLVALIVQAVGGASAAQATETGRDPTKGGHIMLAGIVIQLVSIIIYVVLAAEFLFRLLKKLPILRKTNGMENMKTSQLDRNGNLMLLGLSLSTLCIFIRAVYRTAELSNGWTGRIIRTQVLFNVLDGGMITIAIFTINFLHPGMLLPQRPIRDSQVEGGKSSEHPSTPDLSKE</sequence>
<comment type="subcellular location">
    <subcellularLocation>
        <location evidence="1">Membrane</location>
        <topology evidence="1">Multi-pass membrane protein</topology>
    </subcellularLocation>
</comment>
<feature type="transmembrane region" description="Helical" evidence="6">
    <location>
        <begin position="46"/>
        <end position="65"/>
    </location>
</feature>
<feature type="region of interest" description="Disordered" evidence="5">
    <location>
        <begin position="282"/>
        <end position="301"/>
    </location>
</feature>
<evidence type="ECO:0000256" key="6">
    <source>
        <dbReference type="SAM" id="Phobius"/>
    </source>
</evidence>